<name>A0AAN8X7W0_HALRR</name>
<evidence type="ECO:0000313" key="2">
    <source>
        <dbReference type="EMBL" id="KAK7076098.1"/>
    </source>
</evidence>
<feature type="signal peptide" evidence="1">
    <location>
        <begin position="1"/>
        <end position="18"/>
    </location>
</feature>
<feature type="chain" id="PRO_5042867188" evidence="1">
    <location>
        <begin position="19"/>
        <end position="111"/>
    </location>
</feature>
<proteinExistence type="predicted"/>
<dbReference type="EMBL" id="JAXCGZ010009857">
    <property type="protein sequence ID" value="KAK7076098.1"/>
    <property type="molecule type" value="Genomic_DNA"/>
</dbReference>
<gene>
    <name evidence="2" type="ORF">SK128_000110</name>
</gene>
<feature type="non-terminal residue" evidence="2">
    <location>
        <position position="1"/>
    </location>
</feature>
<comment type="caution">
    <text evidence="2">The sequence shown here is derived from an EMBL/GenBank/DDBJ whole genome shotgun (WGS) entry which is preliminary data.</text>
</comment>
<dbReference type="Proteomes" id="UP001381693">
    <property type="component" value="Unassembled WGS sequence"/>
</dbReference>
<protein>
    <submittedName>
        <fullName evidence="2">Uncharacterized protein</fullName>
    </submittedName>
</protein>
<reference evidence="2 3" key="1">
    <citation type="submission" date="2023-11" db="EMBL/GenBank/DDBJ databases">
        <title>Halocaridina rubra genome assembly.</title>
        <authorList>
            <person name="Smith C."/>
        </authorList>
    </citation>
    <scope>NUCLEOTIDE SEQUENCE [LARGE SCALE GENOMIC DNA]</scope>
    <source>
        <strain evidence="2">EP-1</strain>
        <tissue evidence="2">Whole</tissue>
    </source>
</reference>
<evidence type="ECO:0000256" key="1">
    <source>
        <dbReference type="SAM" id="SignalP"/>
    </source>
</evidence>
<accession>A0AAN8X7W0</accession>
<sequence>QAFRRSLLNLLLQAEISTFLFDCPLQFVCDVDAWANKDHEYFTERLIASWFRNSNQTWHRESASIYGGAGTCKEMYPCPFDVQEVIGIRIPGSNDVTLASNQLQAESYSFY</sequence>
<keyword evidence="3" id="KW-1185">Reference proteome</keyword>
<organism evidence="2 3">
    <name type="scientific">Halocaridina rubra</name>
    <name type="common">Hawaiian red shrimp</name>
    <dbReference type="NCBI Taxonomy" id="373956"/>
    <lineage>
        <taxon>Eukaryota</taxon>
        <taxon>Metazoa</taxon>
        <taxon>Ecdysozoa</taxon>
        <taxon>Arthropoda</taxon>
        <taxon>Crustacea</taxon>
        <taxon>Multicrustacea</taxon>
        <taxon>Malacostraca</taxon>
        <taxon>Eumalacostraca</taxon>
        <taxon>Eucarida</taxon>
        <taxon>Decapoda</taxon>
        <taxon>Pleocyemata</taxon>
        <taxon>Caridea</taxon>
        <taxon>Atyoidea</taxon>
        <taxon>Atyidae</taxon>
        <taxon>Halocaridina</taxon>
    </lineage>
</organism>
<keyword evidence="1" id="KW-0732">Signal</keyword>
<evidence type="ECO:0000313" key="3">
    <source>
        <dbReference type="Proteomes" id="UP001381693"/>
    </source>
</evidence>
<dbReference type="AlphaFoldDB" id="A0AAN8X7W0"/>